<proteinExistence type="predicted"/>
<evidence type="ECO:0000256" key="1">
    <source>
        <dbReference type="SAM" id="Phobius"/>
    </source>
</evidence>
<gene>
    <name evidence="2" type="ORF">B4923_08925</name>
</gene>
<keyword evidence="1" id="KW-0472">Membrane</keyword>
<reference evidence="2 3" key="1">
    <citation type="submission" date="2018-04" db="EMBL/GenBank/DDBJ databases">
        <title>Brenneria corticis sp.nov.</title>
        <authorList>
            <person name="Li Y."/>
        </authorList>
    </citation>
    <scope>NUCLEOTIDE SEQUENCE [LARGE SCALE GENOMIC DNA]</scope>
    <source>
        <strain evidence="2 3">LMG 27715</strain>
    </source>
</reference>
<evidence type="ECO:0000313" key="3">
    <source>
        <dbReference type="Proteomes" id="UP000245138"/>
    </source>
</evidence>
<dbReference type="AlphaFoldDB" id="A0A2U1TV67"/>
<dbReference type="RefSeq" id="WP_109053986.1">
    <property type="nucleotide sequence ID" value="NZ_QDKJ01000005.1"/>
</dbReference>
<evidence type="ECO:0000313" key="2">
    <source>
        <dbReference type="EMBL" id="PWC13323.1"/>
    </source>
</evidence>
<dbReference type="Proteomes" id="UP000245138">
    <property type="component" value="Unassembled WGS sequence"/>
</dbReference>
<accession>A0A2U1TV67</accession>
<feature type="transmembrane region" description="Helical" evidence="1">
    <location>
        <begin position="37"/>
        <end position="57"/>
    </location>
</feature>
<organism evidence="2 3">
    <name type="scientific">Brenneria roseae subsp. americana</name>
    <dbReference type="NCBI Taxonomy" id="1508507"/>
    <lineage>
        <taxon>Bacteria</taxon>
        <taxon>Pseudomonadati</taxon>
        <taxon>Pseudomonadota</taxon>
        <taxon>Gammaproteobacteria</taxon>
        <taxon>Enterobacterales</taxon>
        <taxon>Pectobacteriaceae</taxon>
        <taxon>Brenneria</taxon>
    </lineage>
</organism>
<sequence>MAAGGLMPPADTNSTDSAINADIIPEHLIMRGKFMRWNVALLAALLPFFIAGCSSSISNQKIEQARKWNTTMAEKNRKMQEDWERTKREDIAKQEREEARIASIPRQRCYLQAPGGDQVVKKLLDIINRENVTCRLDRVPVKVTPLQPSGFREDKYDVLVNGRDFFYLGKNGFIDHIDYQATECQPHDVPWNTQGMVYNNCVAYLAKGLRMWAAMTRDKSISDETFRSYLLYANRVDFGEWALFLWQYKRAQ</sequence>
<keyword evidence="1" id="KW-1133">Transmembrane helix</keyword>
<comment type="caution">
    <text evidence="2">The sequence shown here is derived from an EMBL/GenBank/DDBJ whole genome shotgun (WGS) entry which is preliminary data.</text>
</comment>
<keyword evidence="1" id="KW-0812">Transmembrane</keyword>
<name>A0A2U1TV67_9GAMM</name>
<protein>
    <submittedName>
        <fullName evidence="2">Uncharacterized protein</fullName>
    </submittedName>
</protein>
<dbReference type="OrthoDB" id="9801383at2"/>
<keyword evidence="3" id="KW-1185">Reference proteome</keyword>
<dbReference type="EMBL" id="QDKJ01000005">
    <property type="protein sequence ID" value="PWC13323.1"/>
    <property type="molecule type" value="Genomic_DNA"/>
</dbReference>